<evidence type="ECO:0000256" key="5">
    <source>
        <dbReference type="ARBA" id="ARBA00022679"/>
    </source>
</evidence>
<keyword evidence="15" id="KW-1185">Reference proteome</keyword>
<dbReference type="PIRSF" id="PIRSF006268">
    <property type="entry name" value="ApbE"/>
    <property type="match status" value="1"/>
</dbReference>
<comment type="cofactor">
    <cofactor evidence="12">
        <name>Mg(2+)</name>
        <dbReference type="ChEBI" id="CHEBI:18420"/>
    </cofactor>
    <cofactor evidence="12">
        <name>Mn(2+)</name>
        <dbReference type="ChEBI" id="CHEBI:29035"/>
    </cofactor>
    <text evidence="12">Magnesium. Can also use manganese.</text>
</comment>
<evidence type="ECO:0000256" key="12">
    <source>
        <dbReference type="PIRSR" id="PIRSR006268-2"/>
    </source>
</evidence>
<dbReference type="KEGG" id="slim:SCL_0133"/>
<dbReference type="Pfam" id="PF02424">
    <property type="entry name" value="ApbE"/>
    <property type="match status" value="1"/>
</dbReference>
<feature type="signal peptide" evidence="13">
    <location>
        <begin position="1"/>
        <end position="34"/>
    </location>
</feature>
<evidence type="ECO:0000256" key="13">
    <source>
        <dbReference type="SAM" id="SignalP"/>
    </source>
</evidence>
<protein>
    <recommendedName>
        <fullName evidence="3 11">FAD:protein FMN transferase</fullName>
        <ecNumber evidence="2 11">2.7.1.180</ecNumber>
    </recommendedName>
    <alternativeName>
        <fullName evidence="9 11">Flavin transferase</fullName>
    </alternativeName>
</protein>
<dbReference type="InterPro" id="IPR024932">
    <property type="entry name" value="ApbE"/>
</dbReference>
<feature type="chain" id="PRO_5039925247" description="FAD:protein FMN transferase" evidence="13">
    <location>
        <begin position="35"/>
        <end position="345"/>
    </location>
</feature>
<keyword evidence="7 11" id="KW-0274">FAD</keyword>
<accession>A0A1B4XCA2</accession>
<dbReference type="EMBL" id="AP014879">
    <property type="protein sequence ID" value="BAV32457.1"/>
    <property type="molecule type" value="Genomic_DNA"/>
</dbReference>
<evidence type="ECO:0000256" key="6">
    <source>
        <dbReference type="ARBA" id="ARBA00022723"/>
    </source>
</evidence>
<keyword evidence="13" id="KW-0732">Signal</keyword>
<keyword evidence="5 11" id="KW-0808">Transferase</keyword>
<dbReference type="PANTHER" id="PTHR30040">
    <property type="entry name" value="THIAMINE BIOSYNTHESIS LIPOPROTEIN APBE"/>
    <property type="match status" value="1"/>
</dbReference>
<keyword evidence="6 11" id="KW-0479">Metal-binding</keyword>
<dbReference type="InterPro" id="IPR003374">
    <property type="entry name" value="ApbE-like_sf"/>
</dbReference>
<dbReference type="InParanoid" id="A0A1B4XCA2"/>
<comment type="similarity">
    <text evidence="1 11">Belongs to the ApbE family.</text>
</comment>
<evidence type="ECO:0000256" key="10">
    <source>
        <dbReference type="ARBA" id="ARBA00048540"/>
    </source>
</evidence>
<sequence length="345" mass="37556">MTSPARRASCAGNRRGPGAAFFLLLLMATTASHAGKTHQEARPLMGTVVSITVENGPADVREKVDAAYREMTRLSDMMNHYDPGSVVSEINRQAGKRPVKVPPELMEVLVMARRVSARTDGAFDITVGAFKGWRFNPENPAMPSAQELAAALPLVDYRNVLLDENNRTVLLRRPGMRIDLGGIAKLYILNAGMQALRRHGIEQAMLNGGGDVAVTGTRDGRPWRIGIRHPRRAGELLAAVELTRGWVVTSGDYERYFIRDGRRYHHILDPRTGYPVAGPQQVTLVGEDLSNLNGFSSAIMVLGEEKGRALLGRLGGVQGLIVGADGGVWRTPGSESRFQLLESSP</sequence>
<evidence type="ECO:0000256" key="3">
    <source>
        <dbReference type="ARBA" id="ARBA00016337"/>
    </source>
</evidence>
<dbReference type="AlphaFoldDB" id="A0A1B4XCA2"/>
<keyword evidence="14" id="KW-0449">Lipoprotein</keyword>
<proteinExistence type="inferred from homology"/>
<organism evidence="14 15">
    <name type="scientific">Sulfuricaulis limicola</name>
    <dbReference type="NCBI Taxonomy" id="1620215"/>
    <lineage>
        <taxon>Bacteria</taxon>
        <taxon>Pseudomonadati</taxon>
        <taxon>Pseudomonadota</taxon>
        <taxon>Gammaproteobacteria</taxon>
        <taxon>Acidiferrobacterales</taxon>
        <taxon>Acidiferrobacteraceae</taxon>
        <taxon>Sulfuricaulis</taxon>
    </lineage>
</organism>
<evidence type="ECO:0000313" key="15">
    <source>
        <dbReference type="Proteomes" id="UP000243180"/>
    </source>
</evidence>
<keyword evidence="8 11" id="KW-0460">Magnesium</keyword>
<evidence type="ECO:0000256" key="11">
    <source>
        <dbReference type="PIRNR" id="PIRNR006268"/>
    </source>
</evidence>
<evidence type="ECO:0000256" key="8">
    <source>
        <dbReference type="ARBA" id="ARBA00022842"/>
    </source>
</evidence>
<dbReference type="PANTHER" id="PTHR30040:SF2">
    <property type="entry name" value="FAD:PROTEIN FMN TRANSFERASE"/>
    <property type="match status" value="1"/>
</dbReference>
<dbReference type="SUPFAM" id="SSF143631">
    <property type="entry name" value="ApbE-like"/>
    <property type="match status" value="1"/>
</dbReference>
<dbReference type="GO" id="GO:0016740">
    <property type="term" value="F:transferase activity"/>
    <property type="evidence" value="ECO:0007669"/>
    <property type="project" value="UniProtKB-UniRule"/>
</dbReference>
<dbReference type="Gene3D" id="3.10.520.10">
    <property type="entry name" value="ApbE-like domains"/>
    <property type="match status" value="1"/>
</dbReference>
<keyword evidence="4 11" id="KW-0285">Flavoprotein</keyword>
<dbReference type="EC" id="2.7.1.180" evidence="2 11"/>
<dbReference type="Proteomes" id="UP000243180">
    <property type="component" value="Chromosome"/>
</dbReference>
<feature type="binding site" evidence="12">
    <location>
        <position position="182"/>
    </location>
    <ligand>
        <name>Mg(2+)</name>
        <dbReference type="ChEBI" id="CHEBI:18420"/>
    </ligand>
</feature>
<evidence type="ECO:0000256" key="2">
    <source>
        <dbReference type="ARBA" id="ARBA00011955"/>
    </source>
</evidence>
<dbReference type="GO" id="GO:0046872">
    <property type="term" value="F:metal ion binding"/>
    <property type="evidence" value="ECO:0007669"/>
    <property type="project" value="UniProtKB-UniRule"/>
</dbReference>
<evidence type="ECO:0000256" key="9">
    <source>
        <dbReference type="ARBA" id="ARBA00031306"/>
    </source>
</evidence>
<feature type="binding site" evidence="12">
    <location>
        <position position="297"/>
    </location>
    <ligand>
        <name>Mg(2+)</name>
        <dbReference type="ChEBI" id="CHEBI:18420"/>
    </ligand>
</feature>
<evidence type="ECO:0000256" key="1">
    <source>
        <dbReference type="ARBA" id="ARBA00008282"/>
    </source>
</evidence>
<evidence type="ECO:0000256" key="4">
    <source>
        <dbReference type="ARBA" id="ARBA00022630"/>
    </source>
</evidence>
<dbReference type="FunCoup" id="A0A1B4XCA2">
    <property type="interactions" value="93"/>
</dbReference>
<gene>
    <name evidence="14" type="ORF">SCL_0133</name>
</gene>
<evidence type="ECO:0000256" key="7">
    <source>
        <dbReference type="ARBA" id="ARBA00022827"/>
    </source>
</evidence>
<reference evidence="14 15" key="1">
    <citation type="submission" date="2015-05" db="EMBL/GenBank/DDBJ databases">
        <title>Complete genome sequence of a sulfur-oxidizing gammaproteobacterium strain HA5.</title>
        <authorList>
            <person name="Miura A."/>
            <person name="Kojima H."/>
            <person name="Fukui M."/>
        </authorList>
    </citation>
    <scope>NUCLEOTIDE SEQUENCE [LARGE SCALE GENOMIC DNA]</scope>
    <source>
        <strain evidence="14 15">HA5</strain>
    </source>
</reference>
<comment type="catalytic activity">
    <reaction evidence="10 11">
        <text>L-threonyl-[protein] + FAD = FMN-L-threonyl-[protein] + AMP + H(+)</text>
        <dbReference type="Rhea" id="RHEA:36847"/>
        <dbReference type="Rhea" id="RHEA-COMP:11060"/>
        <dbReference type="Rhea" id="RHEA-COMP:11061"/>
        <dbReference type="ChEBI" id="CHEBI:15378"/>
        <dbReference type="ChEBI" id="CHEBI:30013"/>
        <dbReference type="ChEBI" id="CHEBI:57692"/>
        <dbReference type="ChEBI" id="CHEBI:74257"/>
        <dbReference type="ChEBI" id="CHEBI:456215"/>
        <dbReference type="EC" id="2.7.1.180"/>
    </reaction>
</comment>
<evidence type="ECO:0000313" key="14">
    <source>
        <dbReference type="EMBL" id="BAV32457.1"/>
    </source>
</evidence>
<name>A0A1B4XCA2_9GAMM</name>